<proteinExistence type="predicted"/>
<comment type="caution">
    <text evidence="2">Lacks conserved residue(s) required for the propagation of feature annotation.</text>
</comment>
<dbReference type="InterPro" id="IPR009003">
    <property type="entry name" value="Peptidase_S1_PA"/>
</dbReference>
<evidence type="ECO:0000259" key="3">
    <source>
        <dbReference type="PROSITE" id="PS50923"/>
    </source>
</evidence>
<dbReference type="EMBL" id="OV725080">
    <property type="protein sequence ID" value="CAH1400751.1"/>
    <property type="molecule type" value="Genomic_DNA"/>
</dbReference>
<keyword evidence="1 2" id="KW-1015">Disulfide bond</keyword>
<keyword evidence="2" id="KW-0768">Sushi</keyword>
<sequence length="278" mass="31056">MMYLSSVFCYAREKHPVLGGGCPLPQKPNNGDFEVSECIDGDFSSKCRKVPGTIVSQSVILQYQCNPGFELPDNIKYSICYNGVWDPEPSDCLKVCKGLSSNSLDLQCFYNGKEVDCGKPMIQGTKVRTACKDTYDIRDASASFITTECTSDGTWAKELYKCEPGCGKRNLVNTISTLKGDQFLDQYEFPWHAEIYVNDGSDFVSWCGGTIIHQKAILTDIGLKREDIGNALTFPRFDNGIEQHFIYGVVSLLESGIVTITNVTEHMKWIEDKLNEII</sequence>
<evidence type="ECO:0000313" key="4">
    <source>
        <dbReference type="EMBL" id="CAH1400751.1"/>
    </source>
</evidence>
<name>A0A9P0MRR7_NEZVI</name>
<dbReference type="CDD" id="cd00033">
    <property type="entry name" value="CCP"/>
    <property type="match status" value="1"/>
</dbReference>
<dbReference type="InterPro" id="IPR043504">
    <property type="entry name" value="Peptidase_S1_PA_chymotrypsin"/>
</dbReference>
<protein>
    <recommendedName>
        <fullName evidence="3">Sushi domain-containing protein</fullName>
    </recommendedName>
</protein>
<dbReference type="AlphaFoldDB" id="A0A9P0MRR7"/>
<evidence type="ECO:0000256" key="1">
    <source>
        <dbReference type="ARBA" id="ARBA00023157"/>
    </source>
</evidence>
<keyword evidence="5" id="KW-1185">Reference proteome</keyword>
<dbReference type="Gene3D" id="2.10.70.10">
    <property type="entry name" value="Complement Module, domain 1"/>
    <property type="match status" value="2"/>
</dbReference>
<reference evidence="4" key="1">
    <citation type="submission" date="2022-01" db="EMBL/GenBank/DDBJ databases">
        <authorList>
            <person name="King R."/>
        </authorList>
    </citation>
    <scope>NUCLEOTIDE SEQUENCE</scope>
</reference>
<dbReference type="Gene3D" id="2.40.10.10">
    <property type="entry name" value="Trypsin-like serine proteases"/>
    <property type="match status" value="1"/>
</dbReference>
<dbReference type="InterPro" id="IPR035976">
    <property type="entry name" value="Sushi/SCR/CCP_sf"/>
</dbReference>
<dbReference type="OrthoDB" id="6621942at2759"/>
<feature type="domain" description="Sushi" evidence="3">
    <location>
        <begin position="106"/>
        <end position="164"/>
    </location>
</feature>
<dbReference type="SUPFAM" id="SSF50494">
    <property type="entry name" value="Trypsin-like serine proteases"/>
    <property type="match status" value="1"/>
</dbReference>
<dbReference type="PROSITE" id="PS50923">
    <property type="entry name" value="SUSHI"/>
    <property type="match status" value="2"/>
</dbReference>
<organism evidence="4 5">
    <name type="scientific">Nezara viridula</name>
    <name type="common">Southern green stink bug</name>
    <name type="synonym">Cimex viridulus</name>
    <dbReference type="NCBI Taxonomy" id="85310"/>
    <lineage>
        <taxon>Eukaryota</taxon>
        <taxon>Metazoa</taxon>
        <taxon>Ecdysozoa</taxon>
        <taxon>Arthropoda</taxon>
        <taxon>Hexapoda</taxon>
        <taxon>Insecta</taxon>
        <taxon>Pterygota</taxon>
        <taxon>Neoptera</taxon>
        <taxon>Paraneoptera</taxon>
        <taxon>Hemiptera</taxon>
        <taxon>Heteroptera</taxon>
        <taxon>Panheteroptera</taxon>
        <taxon>Pentatomomorpha</taxon>
        <taxon>Pentatomoidea</taxon>
        <taxon>Pentatomidae</taxon>
        <taxon>Pentatominae</taxon>
        <taxon>Nezara</taxon>
    </lineage>
</organism>
<dbReference type="Pfam" id="PF00084">
    <property type="entry name" value="Sushi"/>
    <property type="match status" value="1"/>
</dbReference>
<feature type="disulfide bond" evidence="2">
    <location>
        <begin position="65"/>
        <end position="92"/>
    </location>
</feature>
<evidence type="ECO:0000256" key="2">
    <source>
        <dbReference type="PROSITE-ProRule" id="PRU00302"/>
    </source>
</evidence>
<feature type="domain" description="Sushi" evidence="3">
    <location>
        <begin position="45"/>
        <end position="94"/>
    </location>
</feature>
<accession>A0A9P0MRR7</accession>
<evidence type="ECO:0000313" key="5">
    <source>
        <dbReference type="Proteomes" id="UP001152798"/>
    </source>
</evidence>
<dbReference type="InterPro" id="IPR000436">
    <property type="entry name" value="Sushi_SCR_CCP_dom"/>
</dbReference>
<dbReference type="Proteomes" id="UP001152798">
    <property type="component" value="Chromosome 4"/>
</dbReference>
<gene>
    <name evidence="4" type="ORF">NEZAVI_LOCUS9924</name>
</gene>
<dbReference type="SUPFAM" id="SSF57535">
    <property type="entry name" value="Complement control module/SCR domain"/>
    <property type="match status" value="1"/>
</dbReference>